<feature type="compositionally biased region" description="Polar residues" evidence="1">
    <location>
        <begin position="395"/>
        <end position="406"/>
    </location>
</feature>
<keyword evidence="3" id="KW-1185">Reference proteome</keyword>
<dbReference type="OrthoDB" id="3998271at2759"/>
<sequence>MDATDSSIDTLSVTQAQESQLQTTHIQSVPLPPDYSSHSNVNLGVVSEMDDDDITLEDLLQEDPLRDYIMSPNAYSHPSLQLHKPPSSATEKGILDELLRIEGGGVDISSGSEHRLPTSSSSTGTVLSADNATTTGNITPSTEYILGFHDSPKKSLSLASISSVSSPTMENPPAFTNFPSESDEGIRFKAQHNQFSRRLSTSSSRQPSPTRRITKRKSLEKMNLRREKKSPRKPLSKTQMATAAAAAASISSRRQPKRRSSMPAMITAAAASATMNHLKQRNRIVSADGKFISFNNGVPQNKLVVQLQGTPQQQLGVKQRLSRLPITSRYNPSNATNISFIYESPSKTKLQQSKVHGSNQKVIRSSKSPGFQISQFETRGQVAGTIAPPRDLSINRASSNPSDSAHTLSLQSISSISSYSSEYSEHSSGSPTTPINAINGTRSSKISRTPHAKKNIEFQSLITKFPKEDEVPFMPKTYHNIKQGLMEFQLSVPKKGKEERDGKE</sequence>
<name>A0A448YSK0_BRENA</name>
<feature type="region of interest" description="Disordered" evidence="1">
    <location>
        <begin position="384"/>
        <end position="406"/>
    </location>
</feature>
<feature type="compositionally biased region" description="Low complexity" evidence="1">
    <location>
        <begin position="196"/>
        <end position="211"/>
    </location>
</feature>
<evidence type="ECO:0000313" key="2">
    <source>
        <dbReference type="EMBL" id="VEU23894.1"/>
    </source>
</evidence>
<dbReference type="EMBL" id="CAACVR010000067">
    <property type="protein sequence ID" value="VEU23894.1"/>
    <property type="molecule type" value="Genomic_DNA"/>
</dbReference>
<evidence type="ECO:0000313" key="3">
    <source>
        <dbReference type="Proteomes" id="UP000290900"/>
    </source>
</evidence>
<feature type="region of interest" description="Disordered" evidence="1">
    <location>
        <begin position="163"/>
        <end position="182"/>
    </location>
</feature>
<feature type="region of interest" description="Disordered" evidence="1">
    <location>
        <begin position="194"/>
        <end position="263"/>
    </location>
</feature>
<feature type="compositionally biased region" description="Basic residues" evidence="1">
    <location>
        <begin position="226"/>
        <end position="235"/>
    </location>
</feature>
<dbReference type="STRING" id="13370.A0A448YSK0"/>
<feature type="compositionally biased region" description="Polar residues" evidence="1">
    <location>
        <begin position="117"/>
        <end position="134"/>
    </location>
</feature>
<dbReference type="Proteomes" id="UP000290900">
    <property type="component" value="Unassembled WGS sequence"/>
</dbReference>
<accession>A0A448YSK0</accession>
<reference evidence="2 3" key="1">
    <citation type="submission" date="2018-12" db="EMBL/GenBank/DDBJ databases">
        <authorList>
            <person name="Tiukova I."/>
            <person name="Dainat J."/>
        </authorList>
    </citation>
    <scope>NUCLEOTIDE SEQUENCE [LARGE SCALE GENOMIC DNA]</scope>
</reference>
<proteinExistence type="predicted"/>
<evidence type="ECO:0000256" key="1">
    <source>
        <dbReference type="SAM" id="MobiDB-lite"/>
    </source>
</evidence>
<dbReference type="AlphaFoldDB" id="A0A448YSK0"/>
<protein>
    <submittedName>
        <fullName evidence="2">DEKNAAC105136</fullName>
    </submittedName>
</protein>
<feature type="region of interest" description="Disordered" evidence="1">
    <location>
        <begin position="421"/>
        <end position="448"/>
    </location>
</feature>
<feature type="region of interest" description="Disordered" evidence="1">
    <location>
        <begin position="108"/>
        <end position="134"/>
    </location>
</feature>
<organism evidence="2 3">
    <name type="scientific">Brettanomyces naardenensis</name>
    <name type="common">Yeast</name>
    <dbReference type="NCBI Taxonomy" id="13370"/>
    <lineage>
        <taxon>Eukaryota</taxon>
        <taxon>Fungi</taxon>
        <taxon>Dikarya</taxon>
        <taxon>Ascomycota</taxon>
        <taxon>Saccharomycotina</taxon>
        <taxon>Pichiomycetes</taxon>
        <taxon>Pichiales</taxon>
        <taxon>Pichiaceae</taxon>
        <taxon>Brettanomyces</taxon>
    </lineage>
</organism>
<gene>
    <name evidence="2" type="ORF">BRENAR_LOCUS4623</name>
</gene>
<feature type="compositionally biased region" description="Low complexity" evidence="1">
    <location>
        <begin position="421"/>
        <end position="430"/>
    </location>
</feature>
<feature type="compositionally biased region" description="Polar residues" evidence="1">
    <location>
        <begin position="431"/>
        <end position="447"/>
    </location>
</feature>
<dbReference type="InParanoid" id="A0A448YSK0"/>